<accession>A0A1S1LG01</accession>
<dbReference type="EMBL" id="MLIQ01000042">
    <property type="protein sequence ID" value="OHU47211.1"/>
    <property type="molecule type" value="Genomic_DNA"/>
</dbReference>
<feature type="transmembrane region" description="Helical" evidence="2">
    <location>
        <begin position="252"/>
        <end position="278"/>
    </location>
</feature>
<evidence type="ECO:0000256" key="2">
    <source>
        <dbReference type="SAM" id="Phobius"/>
    </source>
</evidence>
<feature type="transmembrane region" description="Helical" evidence="2">
    <location>
        <begin position="353"/>
        <end position="372"/>
    </location>
</feature>
<feature type="transmembrane region" description="Helical" evidence="2">
    <location>
        <begin position="145"/>
        <end position="162"/>
    </location>
</feature>
<feature type="transmembrane region" description="Helical" evidence="2">
    <location>
        <begin position="99"/>
        <end position="125"/>
    </location>
</feature>
<evidence type="ECO:0000313" key="4">
    <source>
        <dbReference type="Proteomes" id="UP000180043"/>
    </source>
</evidence>
<dbReference type="AlphaFoldDB" id="A0A1S1LG01"/>
<keyword evidence="2" id="KW-0812">Transmembrane</keyword>
<feature type="region of interest" description="Disordered" evidence="1">
    <location>
        <begin position="561"/>
        <end position="583"/>
    </location>
</feature>
<feature type="region of interest" description="Disordered" evidence="1">
    <location>
        <begin position="618"/>
        <end position="638"/>
    </location>
</feature>
<proteinExistence type="predicted"/>
<dbReference type="RefSeq" id="WP_070947829.1">
    <property type="nucleotide sequence ID" value="NZ_MLIQ01000042.1"/>
</dbReference>
<sequence length="704" mass="75727">MIALASLRKGSRDFATVNVGAASGNFLIKWLGLTDSDGGEVAKYRLMLDPSPLNALHNLVYQGWAEFGYAAFVTIASFGQSLTNWILEPQKWLAPAESFYSEITAAVFSKVPPAAIALIALVVLIGDIFLRRGPAGSMVQVSSGQWRRLGAGLFVFVAILIAEKNPITILRNVFEAVSAFTSALTLTNSSGGTGDYVASRDLDMMRSVTFLVNYHDMLTPACARTWSDSINHAGGNPGCLTPDQLAATDPDIYTALTAFPGAPAIALAFLFFAVVLGIRMFNHASLFLVYFFGTLYAAAMSLGRRRPYDPPKRALSHAATHLFFLLVFLALGQIVRGGLTRLIFAVLPNDVPIFVHATVLAALTAGAGYLILAMSRKQESVFSLFRERISGHSFWNTLHPGGPQSPLSKATDGAFDKPRKWVTDRYQSARSTVTEGWKQLRDGQGSQPEGANMRNILPAETIVDMATERISLKNEADVSAEPVTVDPTSATPPEIIASPTAATKEPELVAVKTADGIVAGRPVDPSQPPTDPGATDVPMVWFSAGVPQLVPPTIRPTVPPAVPAAAAPADKPKHAAPEEPAAPKLSYTEILRSEATALRRSLGENIDPVDEATKALRRNAEASQRRRNVPSSAPAELAPRGILDSAQWTQRLNHFRNMMAAKGINARISLPEDPATWEEVMFTTTADGRNVVESKYGLGFGDRI</sequence>
<dbReference type="Proteomes" id="UP000180043">
    <property type="component" value="Unassembled WGS sequence"/>
</dbReference>
<evidence type="ECO:0000313" key="3">
    <source>
        <dbReference type="EMBL" id="OHU47211.1"/>
    </source>
</evidence>
<comment type="caution">
    <text evidence="3">The sequence shown here is derived from an EMBL/GenBank/DDBJ whole genome shotgun (WGS) entry which is preliminary data.</text>
</comment>
<evidence type="ECO:0000256" key="1">
    <source>
        <dbReference type="SAM" id="MobiDB-lite"/>
    </source>
</evidence>
<organism evidence="3 4">
    <name type="scientific">Mycobacteroides chelonae</name>
    <name type="common">Mycobacterium chelonae</name>
    <dbReference type="NCBI Taxonomy" id="1774"/>
    <lineage>
        <taxon>Bacteria</taxon>
        <taxon>Bacillati</taxon>
        <taxon>Actinomycetota</taxon>
        <taxon>Actinomycetes</taxon>
        <taxon>Mycobacteriales</taxon>
        <taxon>Mycobacteriaceae</taxon>
        <taxon>Mycobacteroides</taxon>
    </lineage>
</organism>
<protein>
    <submittedName>
        <fullName evidence="3">Uncharacterized protein</fullName>
    </submittedName>
</protein>
<reference evidence="3 4" key="1">
    <citation type="submission" date="2016-10" db="EMBL/GenBank/DDBJ databases">
        <title>Evaluation of Human, Veterinary and Environmental Mycobacterium chelonae Isolates by Core Genome Phylogenomic Analysis, Targeted Gene Comparison, and Anti-microbial Susceptibility Patterns: A Tale of Mistaken Identities.</title>
        <authorList>
            <person name="Fogelson S.B."/>
            <person name="Camus A.C."/>
            <person name="Lorenz W."/>
            <person name="Vasireddy R."/>
            <person name="Vasireddy S."/>
            <person name="Smith T."/>
            <person name="Brown-Elliott B.A."/>
            <person name="Wallace R.J.Jr."/>
            <person name="Hasan N.A."/>
            <person name="Reischl U."/>
            <person name="Sanchez S."/>
        </authorList>
    </citation>
    <scope>NUCLEOTIDE SEQUENCE [LARGE SCALE GENOMIC DNA]</scope>
    <source>
        <strain evidence="3 4">15515</strain>
    </source>
</reference>
<keyword evidence="2" id="KW-1133">Transmembrane helix</keyword>
<feature type="transmembrane region" description="Helical" evidence="2">
    <location>
        <begin position="284"/>
        <end position="302"/>
    </location>
</feature>
<feature type="transmembrane region" description="Helical" evidence="2">
    <location>
        <begin position="322"/>
        <end position="347"/>
    </location>
</feature>
<keyword evidence="2" id="KW-0472">Membrane</keyword>
<gene>
    <name evidence="3" type="ORF">BKG82_26510</name>
</gene>
<name>A0A1S1LG01_MYCCH</name>